<dbReference type="InterPro" id="IPR005797">
    <property type="entry name" value="Cyt_b/b6_N"/>
</dbReference>
<dbReference type="Gene3D" id="1.20.810.10">
    <property type="entry name" value="Cytochrome Bc1 Complex, Chain C"/>
    <property type="match status" value="1"/>
</dbReference>
<evidence type="ECO:0000256" key="7">
    <source>
        <dbReference type="ARBA" id="ARBA00022660"/>
    </source>
</evidence>
<evidence type="ECO:0000256" key="18">
    <source>
        <dbReference type="PIRSR" id="PIRSR038885-1"/>
    </source>
</evidence>
<geneLocation type="mitochondrion" evidence="23"/>
<dbReference type="Pfam" id="PF00033">
    <property type="entry name" value="Cytochrome_B"/>
    <property type="match status" value="1"/>
</dbReference>
<evidence type="ECO:0000256" key="10">
    <source>
        <dbReference type="ARBA" id="ARBA00022792"/>
    </source>
</evidence>
<dbReference type="PANTHER" id="PTHR19271">
    <property type="entry name" value="CYTOCHROME B"/>
    <property type="match status" value="1"/>
</dbReference>
<keyword evidence="16 20" id="KW-0472">Membrane</keyword>
<name>M1GVE8_9SAUR</name>
<dbReference type="PROSITE" id="PS51002">
    <property type="entry name" value="CYTB_NTER"/>
    <property type="match status" value="1"/>
</dbReference>
<feature type="domain" description="Cytochrome b/b6 N-terminal region profile" evidence="21">
    <location>
        <begin position="2"/>
        <end position="210"/>
    </location>
</feature>
<evidence type="ECO:0000256" key="11">
    <source>
        <dbReference type="ARBA" id="ARBA00022982"/>
    </source>
</evidence>
<dbReference type="SUPFAM" id="SSF81342">
    <property type="entry name" value="Transmembrane di-heme cytochromes"/>
    <property type="match status" value="1"/>
</dbReference>
<dbReference type="InterPro" id="IPR005798">
    <property type="entry name" value="Cyt_b/b6_C"/>
</dbReference>
<evidence type="ECO:0000256" key="6">
    <source>
        <dbReference type="ARBA" id="ARBA00022617"/>
    </source>
</evidence>
<dbReference type="AlphaFoldDB" id="M1GVE8"/>
<evidence type="ECO:0000313" key="23">
    <source>
        <dbReference type="EMBL" id="AGE35475.1"/>
    </source>
</evidence>
<dbReference type="InterPro" id="IPR016174">
    <property type="entry name" value="Di-haem_cyt_TM"/>
</dbReference>
<comment type="subcellular location">
    <subcellularLocation>
        <location evidence="2">Mitochondrion inner membrane</location>
        <topology evidence="2">Multi-pass membrane protein</topology>
    </subcellularLocation>
</comment>
<dbReference type="PROSITE" id="PS51003">
    <property type="entry name" value="CYTB_CTER"/>
    <property type="match status" value="1"/>
</dbReference>
<sequence length="380" mass="42936">MMYNIRKQHPILKIINNSFIDLPTPPNISAWWNFGSLLGLCLIIQTATGLFLAMHYTAEVSSAFSSIAHIHRDVQHGWLIRNLHANGASFFFICIYLHIGRGLHYGSYIFQETWNIGVILLLLVMATAFMGYVLPWGQMSFWGATVITNLLSATPYIGNTLVEWIWGGFAVDNATLTRFFTIHFLLPFIIMGTSMIHLLFLHETGSNNPTGLNSNLDKIPFHPYYSYKDLLGALMMLLCLLSLALFSPNLLGDPENFSPANPLMTPPHIKPEWYFLFAYAILRSIPNKLGGVLALLSSILVLFIIPMLHTSKQRTLSYRPISQLLFWLLISDVLILTWIGGQPVKHPFIIIGQLASTLYFIIFLILLPTAATLENKLLKW</sequence>
<evidence type="ECO:0000256" key="3">
    <source>
        <dbReference type="ARBA" id="ARBA00011660"/>
    </source>
</evidence>
<evidence type="ECO:0000256" key="4">
    <source>
        <dbReference type="ARBA" id="ARBA00013531"/>
    </source>
</evidence>
<feature type="transmembrane region" description="Helical" evidence="20">
    <location>
        <begin position="347"/>
        <end position="367"/>
    </location>
</feature>
<gene>
    <name evidence="23" type="primary">cytb</name>
</gene>
<feature type="domain" description="Cytochrome b/b6 C-terminal region profile" evidence="22">
    <location>
        <begin position="211"/>
        <end position="380"/>
    </location>
</feature>
<comment type="subunit">
    <text evidence="3">The cytochrome bc1 complex contains 3 respiratory subunits (MT-CYB, CYC1 and UQCRFS1), 2 core proteins (UQCRC1 and UQCRC2) and probably 6 low-molecular weight proteins.</text>
</comment>
<dbReference type="InterPro" id="IPR048260">
    <property type="entry name" value="Cytochrome_b_C_euk/bac"/>
</dbReference>
<comment type="similarity">
    <text evidence="17 20">Belongs to the cytochrome b family.</text>
</comment>
<keyword evidence="14" id="KW-0830">Ubiquinone</keyword>
<evidence type="ECO:0000256" key="17">
    <source>
        <dbReference type="ARBA" id="ARBA00061233"/>
    </source>
</evidence>
<evidence type="ECO:0000256" key="20">
    <source>
        <dbReference type="RuleBase" id="RU362117"/>
    </source>
</evidence>
<feature type="transmembrane region" description="Helical" evidence="20">
    <location>
        <begin position="289"/>
        <end position="309"/>
    </location>
</feature>
<keyword evidence="12 20" id="KW-1133">Transmembrane helix</keyword>
<dbReference type="CDD" id="cd00284">
    <property type="entry name" value="Cytochrome_b_N"/>
    <property type="match status" value="1"/>
</dbReference>
<dbReference type="GO" id="GO:0016491">
    <property type="term" value="F:oxidoreductase activity"/>
    <property type="evidence" value="ECO:0007669"/>
    <property type="project" value="UniProtKB-UniRule"/>
</dbReference>
<feature type="transmembrane region" description="Helical" evidence="20">
    <location>
        <begin position="178"/>
        <end position="201"/>
    </location>
</feature>
<feature type="binding site" description="axial binding residue" evidence="19">
    <location>
        <position position="183"/>
    </location>
    <ligand>
        <name>heme b</name>
        <dbReference type="ChEBI" id="CHEBI:60344"/>
        <label>b562</label>
    </ligand>
    <ligandPart>
        <name>Fe</name>
        <dbReference type="ChEBI" id="CHEBI:18248"/>
    </ligandPart>
</feature>
<keyword evidence="10" id="KW-0999">Mitochondrion inner membrane</keyword>
<proteinExistence type="inferred from homology"/>
<comment type="cofactor">
    <cofactor evidence="20">
        <name>heme b</name>
        <dbReference type="ChEBI" id="CHEBI:60344"/>
    </cofactor>
    <text evidence="20">Binds 2 heme groups non-covalently.</text>
</comment>
<evidence type="ECO:0000259" key="21">
    <source>
        <dbReference type="PROSITE" id="PS51002"/>
    </source>
</evidence>
<evidence type="ECO:0000256" key="12">
    <source>
        <dbReference type="ARBA" id="ARBA00022989"/>
    </source>
</evidence>
<dbReference type="GO" id="GO:0008121">
    <property type="term" value="F:quinol-cytochrome-c reductase activity"/>
    <property type="evidence" value="ECO:0007669"/>
    <property type="project" value="InterPro"/>
</dbReference>
<dbReference type="EMBL" id="JX962933">
    <property type="protein sequence ID" value="AGE35475.1"/>
    <property type="molecule type" value="Genomic_DNA"/>
</dbReference>
<keyword evidence="13 19" id="KW-0408">Iron</keyword>
<keyword evidence="5 20" id="KW-0813">Transport</keyword>
<dbReference type="GO" id="GO:0005743">
    <property type="term" value="C:mitochondrial inner membrane"/>
    <property type="evidence" value="ECO:0007669"/>
    <property type="project" value="UniProtKB-SubCell"/>
</dbReference>
<dbReference type="GO" id="GO:0045275">
    <property type="term" value="C:respiratory chain complex III"/>
    <property type="evidence" value="ECO:0007669"/>
    <property type="project" value="InterPro"/>
</dbReference>
<feature type="transmembrane region" description="Helical" evidence="20">
    <location>
        <begin position="114"/>
        <end position="134"/>
    </location>
</feature>
<feature type="transmembrane region" description="Helical" evidence="20">
    <location>
        <begin position="230"/>
        <end position="251"/>
    </location>
</feature>
<dbReference type="FunFam" id="1.20.810.10:FF:000002">
    <property type="entry name" value="Cytochrome b"/>
    <property type="match status" value="1"/>
</dbReference>
<evidence type="ECO:0000256" key="13">
    <source>
        <dbReference type="ARBA" id="ARBA00023004"/>
    </source>
</evidence>
<evidence type="ECO:0000256" key="5">
    <source>
        <dbReference type="ARBA" id="ARBA00022448"/>
    </source>
</evidence>
<evidence type="ECO:0000256" key="2">
    <source>
        <dbReference type="ARBA" id="ARBA00004448"/>
    </source>
</evidence>
<feature type="binding site" description="axial binding residue" evidence="19">
    <location>
        <position position="197"/>
    </location>
    <ligand>
        <name>heme b</name>
        <dbReference type="ChEBI" id="CHEBI:60344"/>
        <label>b566</label>
    </ligand>
    <ligandPart>
        <name>Fe</name>
        <dbReference type="ChEBI" id="CHEBI:18248"/>
    </ligandPart>
</feature>
<feature type="binding site" description="axial binding residue" evidence="19">
    <location>
        <position position="84"/>
    </location>
    <ligand>
        <name>heme b</name>
        <dbReference type="ChEBI" id="CHEBI:60344"/>
        <label>b562</label>
    </ligand>
    <ligandPart>
        <name>Fe</name>
        <dbReference type="ChEBI" id="CHEBI:18248"/>
    </ligandPart>
</feature>
<evidence type="ECO:0000256" key="14">
    <source>
        <dbReference type="ARBA" id="ARBA00023075"/>
    </source>
</evidence>
<dbReference type="GO" id="GO:0046872">
    <property type="term" value="F:metal ion binding"/>
    <property type="evidence" value="ECO:0007669"/>
    <property type="project" value="UniProtKB-UniRule"/>
</dbReference>
<accession>M1GVE8</accession>
<keyword evidence="15 20" id="KW-0496">Mitochondrion</keyword>
<evidence type="ECO:0000256" key="1">
    <source>
        <dbReference type="ARBA" id="ARBA00002566"/>
    </source>
</evidence>
<dbReference type="GO" id="GO:0006122">
    <property type="term" value="P:mitochondrial electron transport, ubiquinol to cytochrome c"/>
    <property type="evidence" value="ECO:0007669"/>
    <property type="project" value="TreeGrafter"/>
</dbReference>
<evidence type="ECO:0000256" key="19">
    <source>
        <dbReference type="PIRSR" id="PIRSR038885-2"/>
    </source>
</evidence>
<dbReference type="InterPro" id="IPR030689">
    <property type="entry name" value="Cytochrome_b"/>
</dbReference>
<feature type="transmembrane region" description="Helical" evidence="20">
    <location>
        <begin position="78"/>
        <end position="99"/>
    </location>
</feature>
<reference evidence="23" key="1">
    <citation type="journal article" date="2013" name="J. Zool. Syst. Evol. Res.">
        <title>Multiple nuclear and mitochondrial DNA sequences provide new insights into the phylogeny of South African Lacertids (Lacertidae, Eremiadinae).</title>
        <authorList>
            <person name="Engleder A."/>
            <person name="Haring E."/>
            <person name="Kirchhof S."/>
            <person name="Mayer W."/>
        </authorList>
    </citation>
    <scope>NUCLEOTIDE SEQUENCE</scope>
    <source>
        <strain evidence="23">ABT1</strain>
    </source>
</reference>
<dbReference type="SUPFAM" id="SSF81648">
    <property type="entry name" value="a domain/subunit of cytochrome bc1 complex (Ubiquinol-cytochrome c reductase)"/>
    <property type="match status" value="1"/>
</dbReference>
<protein>
    <recommendedName>
        <fullName evidence="4 20">Cytochrome b</fullName>
    </recommendedName>
</protein>
<keyword evidence="9 19" id="KW-0479">Metal-binding</keyword>
<dbReference type="InterPro" id="IPR048259">
    <property type="entry name" value="Cytochrome_b_N_euk/bac"/>
</dbReference>
<feature type="binding site" evidence="18">
    <location>
        <position position="202"/>
    </location>
    <ligand>
        <name>a ubiquinone</name>
        <dbReference type="ChEBI" id="CHEBI:16389"/>
    </ligand>
</feature>
<evidence type="ECO:0000259" key="22">
    <source>
        <dbReference type="PROSITE" id="PS51003"/>
    </source>
</evidence>
<feature type="transmembrane region" description="Helical" evidence="20">
    <location>
        <begin position="321"/>
        <end position="341"/>
    </location>
</feature>
<keyword evidence="11 20" id="KW-0249">Electron transport</keyword>
<dbReference type="CDD" id="cd00290">
    <property type="entry name" value="cytochrome_b_C"/>
    <property type="match status" value="1"/>
</dbReference>
<comment type="function">
    <text evidence="1 20">Component of the ubiquinol-cytochrome c reductase complex (complex III or cytochrome b-c1 complex) that is part of the mitochondrial respiratory chain. The b-c1 complex mediates electron transfer from ubiquinol to cytochrome c. Contributes to the generation of a proton gradient across the mitochondrial membrane that is then used for ATP synthesis.</text>
</comment>
<feature type="transmembrane region" description="Helical" evidence="20">
    <location>
        <begin position="31"/>
        <end position="57"/>
    </location>
</feature>
<keyword evidence="6 19" id="KW-0349">Heme</keyword>
<dbReference type="InterPro" id="IPR036150">
    <property type="entry name" value="Cyt_b/b6_C_sf"/>
</dbReference>
<dbReference type="Pfam" id="PF00032">
    <property type="entry name" value="Cytochrom_B_C"/>
    <property type="match status" value="1"/>
</dbReference>
<keyword evidence="7 20" id="KW-0679">Respiratory chain</keyword>
<evidence type="ECO:0000256" key="15">
    <source>
        <dbReference type="ARBA" id="ARBA00023128"/>
    </source>
</evidence>
<comment type="cofactor">
    <cofactor evidence="19">
        <name>heme</name>
        <dbReference type="ChEBI" id="CHEBI:30413"/>
    </cofactor>
    <text evidence="19">Binds 2 heme groups non-covalently.</text>
</comment>
<dbReference type="InterPro" id="IPR027387">
    <property type="entry name" value="Cytb/b6-like_sf"/>
</dbReference>
<organism evidence="23">
    <name type="scientific">Tropidosaura gularis</name>
    <dbReference type="NCBI Taxonomy" id="81581"/>
    <lineage>
        <taxon>Eukaryota</taxon>
        <taxon>Metazoa</taxon>
        <taxon>Chordata</taxon>
        <taxon>Craniata</taxon>
        <taxon>Vertebrata</taxon>
        <taxon>Euteleostomi</taxon>
        <taxon>Lepidosauria</taxon>
        <taxon>Squamata</taxon>
        <taxon>Bifurcata</taxon>
        <taxon>Unidentata</taxon>
        <taxon>Episquamata</taxon>
        <taxon>Laterata</taxon>
        <taxon>Lacertibaenia</taxon>
        <taxon>Lacertidae</taxon>
        <taxon>Tropidosaura</taxon>
    </lineage>
</organism>
<evidence type="ECO:0000256" key="9">
    <source>
        <dbReference type="ARBA" id="ARBA00022723"/>
    </source>
</evidence>
<dbReference type="PIRSF" id="PIRSF038885">
    <property type="entry name" value="COB"/>
    <property type="match status" value="1"/>
</dbReference>
<dbReference type="PANTHER" id="PTHR19271:SF16">
    <property type="entry name" value="CYTOCHROME B"/>
    <property type="match status" value="1"/>
</dbReference>
<evidence type="ECO:0000256" key="8">
    <source>
        <dbReference type="ARBA" id="ARBA00022692"/>
    </source>
</evidence>
<keyword evidence="8 20" id="KW-0812">Transmembrane</keyword>
<evidence type="ECO:0000256" key="16">
    <source>
        <dbReference type="ARBA" id="ARBA00023136"/>
    </source>
</evidence>
<feature type="transmembrane region" description="Helical" evidence="20">
    <location>
        <begin position="141"/>
        <end position="158"/>
    </location>
</feature>
<feature type="binding site" description="axial binding residue" evidence="19">
    <location>
        <position position="98"/>
    </location>
    <ligand>
        <name>heme b</name>
        <dbReference type="ChEBI" id="CHEBI:60344"/>
        <label>b566</label>
    </ligand>
    <ligandPart>
        <name>Fe</name>
        <dbReference type="ChEBI" id="CHEBI:18248"/>
    </ligandPart>
</feature>